<sequence length="318" mass="34523">MIRVFFRSLGLMVGSAFTGSVVIFILLRMVGGDIATVMLGTRATPEALASIREAFGLNRSWLEQYLSWISGVVTGDLGEAYTGQYVIATEIIQRLEPTLILTFGSLFIAIPIALVIGVYSAMNFKRWRGASVDGLAQVGLAIPQFFLALVLVLIFAVKLGWLPATGYVSIFDDPLVALRSMVLPVATLSLGITAVFTRFVRTSMIEQMNEDYMRTAKAKGHTARSAAIVHGLRNAAIPLVTTGALQIGALIAGSVVVENVFVLPGIGRLLLTSVMTREAITVQSLALVILMIILTMNLLMDVLYGVLDPRIRYRESRQ</sequence>
<evidence type="ECO:0000256" key="7">
    <source>
        <dbReference type="SAM" id="Phobius"/>
    </source>
</evidence>
<keyword evidence="3" id="KW-1003">Cell membrane</keyword>
<dbReference type="Pfam" id="PF19300">
    <property type="entry name" value="BPD_transp_1_N"/>
    <property type="match status" value="1"/>
</dbReference>
<dbReference type="AlphaFoldDB" id="A0A6J6FQC6"/>
<name>A0A6J6FQC6_9ZZZZ</name>
<keyword evidence="2" id="KW-0813">Transport</keyword>
<feature type="transmembrane region" description="Helical" evidence="7">
    <location>
        <begin position="286"/>
        <end position="307"/>
    </location>
</feature>
<comment type="subcellular location">
    <subcellularLocation>
        <location evidence="1">Cell membrane</location>
        <topology evidence="1">Multi-pass membrane protein</topology>
    </subcellularLocation>
</comment>
<dbReference type="InterPro" id="IPR045621">
    <property type="entry name" value="BPD_transp_1_N"/>
</dbReference>
<reference evidence="9" key="1">
    <citation type="submission" date="2020-05" db="EMBL/GenBank/DDBJ databases">
        <authorList>
            <person name="Chiriac C."/>
            <person name="Salcher M."/>
            <person name="Ghai R."/>
            <person name="Kavagutti S V."/>
        </authorList>
    </citation>
    <scope>NUCLEOTIDE SEQUENCE</scope>
</reference>
<dbReference type="InterPro" id="IPR000515">
    <property type="entry name" value="MetI-like"/>
</dbReference>
<evidence type="ECO:0000256" key="3">
    <source>
        <dbReference type="ARBA" id="ARBA00022475"/>
    </source>
</evidence>
<evidence type="ECO:0000256" key="5">
    <source>
        <dbReference type="ARBA" id="ARBA00022989"/>
    </source>
</evidence>
<dbReference type="GO" id="GO:0055085">
    <property type="term" value="P:transmembrane transport"/>
    <property type="evidence" value="ECO:0007669"/>
    <property type="project" value="InterPro"/>
</dbReference>
<feature type="transmembrane region" description="Helical" evidence="7">
    <location>
        <begin position="134"/>
        <end position="161"/>
    </location>
</feature>
<feature type="transmembrane region" description="Helical" evidence="7">
    <location>
        <begin position="9"/>
        <end position="30"/>
    </location>
</feature>
<evidence type="ECO:0000256" key="2">
    <source>
        <dbReference type="ARBA" id="ARBA00022448"/>
    </source>
</evidence>
<keyword evidence="5 7" id="KW-1133">Transmembrane helix</keyword>
<dbReference type="Pfam" id="PF00528">
    <property type="entry name" value="BPD_transp_1"/>
    <property type="match status" value="1"/>
</dbReference>
<dbReference type="InterPro" id="IPR035906">
    <property type="entry name" value="MetI-like_sf"/>
</dbReference>
<feature type="transmembrane region" description="Helical" evidence="7">
    <location>
        <begin position="243"/>
        <end position="266"/>
    </location>
</feature>
<evidence type="ECO:0000259" key="8">
    <source>
        <dbReference type="PROSITE" id="PS50928"/>
    </source>
</evidence>
<dbReference type="SUPFAM" id="SSF161098">
    <property type="entry name" value="MetI-like"/>
    <property type="match status" value="1"/>
</dbReference>
<evidence type="ECO:0000256" key="6">
    <source>
        <dbReference type="ARBA" id="ARBA00023136"/>
    </source>
</evidence>
<keyword evidence="4 7" id="KW-0812">Transmembrane</keyword>
<feature type="transmembrane region" description="Helical" evidence="7">
    <location>
        <begin position="181"/>
        <end position="200"/>
    </location>
</feature>
<dbReference type="PANTHER" id="PTHR43163">
    <property type="entry name" value="DIPEPTIDE TRANSPORT SYSTEM PERMEASE PROTEIN DPPB-RELATED"/>
    <property type="match status" value="1"/>
</dbReference>
<evidence type="ECO:0000256" key="1">
    <source>
        <dbReference type="ARBA" id="ARBA00004651"/>
    </source>
</evidence>
<organism evidence="9">
    <name type="scientific">freshwater metagenome</name>
    <dbReference type="NCBI Taxonomy" id="449393"/>
    <lineage>
        <taxon>unclassified sequences</taxon>
        <taxon>metagenomes</taxon>
        <taxon>ecological metagenomes</taxon>
    </lineage>
</organism>
<dbReference type="PANTHER" id="PTHR43163:SF6">
    <property type="entry name" value="DIPEPTIDE TRANSPORT SYSTEM PERMEASE PROTEIN DPPB-RELATED"/>
    <property type="match status" value="1"/>
</dbReference>
<accession>A0A6J6FQC6</accession>
<keyword evidence="6 7" id="KW-0472">Membrane</keyword>
<evidence type="ECO:0000256" key="4">
    <source>
        <dbReference type="ARBA" id="ARBA00022692"/>
    </source>
</evidence>
<evidence type="ECO:0000313" key="9">
    <source>
        <dbReference type="EMBL" id="CAB4590997.1"/>
    </source>
</evidence>
<dbReference type="CDD" id="cd06261">
    <property type="entry name" value="TM_PBP2"/>
    <property type="match status" value="1"/>
</dbReference>
<feature type="domain" description="ABC transmembrane type-1" evidence="8">
    <location>
        <begin position="95"/>
        <end position="300"/>
    </location>
</feature>
<gene>
    <name evidence="9" type="ORF">UFOPK1795_00591</name>
    <name evidence="10" type="ORF">UFOPK2816_00394</name>
</gene>
<dbReference type="Gene3D" id="1.10.3720.10">
    <property type="entry name" value="MetI-like"/>
    <property type="match status" value="1"/>
</dbReference>
<dbReference type="EMBL" id="CAEZZB010000029">
    <property type="protein sequence ID" value="CAB4742800.1"/>
    <property type="molecule type" value="Genomic_DNA"/>
</dbReference>
<dbReference type="EMBL" id="CAEZUG010000026">
    <property type="protein sequence ID" value="CAB4590997.1"/>
    <property type="molecule type" value="Genomic_DNA"/>
</dbReference>
<dbReference type="GO" id="GO:0005886">
    <property type="term" value="C:plasma membrane"/>
    <property type="evidence" value="ECO:0007669"/>
    <property type="project" value="UniProtKB-SubCell"/>
</dbReference>
<proteinExistence type="predicted"/>
<protein>
    <submittedName>
        <fullName evidence="9">Unannotated protein</fullName>
    </submittedName>
</protein>
<feature type="transmembrane region" description="Helical" evidence="7">
    <location>
        <begin position="99"/>
        <end position="122"/>
    </location>
</feature>
<evidence type="ECO:0000313" key="10">
    <source>
        <dbReference type="EMBL" id="CAB4742800.1"/>
    </source>
</evidence>
<dbReference type="PROSITE" id="PS50928">
    <property type="entry name" value="ABC_TM1"/>
    <property type="match status" value="1"/>
</dbReference>